<reference evidence="4 5" key="1">
    <citation type="submission" date="2010-10" db="EMBL/GenBank/DDBJ databases">
        <title>Complete sequence of Frankia sp. EuI1c.</title>
        <authorList>
            <consortium name="US DOE Joint Genome Institute"/>
            <person name="Lucas S."/>
            <person name="Copeland A."/>
            <person name="Lapidus A."/>
            <person name="Cheng J.-F."/>
            <person name="Bruce D."/>
            <person name="Goodwin L."/>
            <person name="Pitluck S."/>
            <person name="Chertkov O."/>
            <person name="Detter J.C."/>
            <person name="Han C."/>
            <person name="Tapia R."/>
            <person name="Land M."/>
            <person name="Hauser L."/>
            <person name="Jeffries C."/>
            <person name="Kyrpides N."/>
            <person name="Ivanova N."/>
            <person name="Mikhailova N."/>
            <person name="Beauchemin N."/>
            <person name="Sen A."/>
            <person name="Sur S.A."/>
            <person name="Gtari M."/>
            <person name="Wall L."/>
            <person name="Tisa L."/>
            <person name="Woyke T."/>
        </authorList>
    </citation>
    <scope>NUCLEOTIDE SEQUENCE [LARGE SCALE GENOMIC DNA]</scope>
    <source>
        <strain evidence="5">DSM 45817 / CECT 9037 / EuI1c</strain>
    </source>
</reference>
<dbReference type="Proteomes" id="UP000002484">
    <property type="component" value="Chromosome"/>
</dbReference>
<dbReference type="eggNOG" id="COG1403">
    <property type="taxonomic scope" value="Bacteria"/>
</dbReference>
<dbReference type="RefSeq" id="WP_013422173.1">
    <property type="nucleotide sequence ID" value="NC_014666.1"/>
</dbReference>
<feature type="region of interest" description="Disordered" evidence="2">
    <location>
        <begin position="395"/>
        <end position="436"/>
    </location>
</feature>
<dbReference type="GO" id="GO:0008270">
    <property type="term" value="F:zinc ion binding"/>
    <property type="evidence" value="ECO:0007669"/>
    <property type="project" value="InterPro"/>
</dbReference>
<evidence type="ECO:0000256" key="2">
    <source>
        <dbReference type="SAM" id="MobiDB-lite"/>
    </source>
</evidence>
<dbReference type="KEGG" id="fri:FraEuI1c_0979"/>
<dbReference type="CDD" id="cd00085">
    <property type="entry name" value="HNHc"/>
    <property type="match status" value="1"/>
</dbReference>
<organism evidence="4 5">
    <name type="scientific">Pseudofrankia inefficax (strain DSM 45817 / CECT 9037 / DDB 130130 / EuI1c)</name>
    <name type="common">Frankia inefficax</name>
    <dbReference type="NCBI Taxonomy" id="298654"/>
    <lineage>
        <taxon>Bacteria</taxon>
        <taxon>Bacillati</taxon>
        <taxon>Actinomycetota</taxon>
        <taxon>Actinomycetes</taxon>
        <taxon>Frankiales</taxon>
        <taxon>Frankiaceae</taxon>
        <taxon>Pseudofrankia</taxon>
    </lineage>
</organism>
<dbReference type="Gene3D" id="1.10.30.50">
    <property type="match status" value="1"/>
</dbReference>
<dbReference type="InParanoid" id="E3IYR4"/>
<dbReference type="GO" id="GO:0004519">
    <property type="term" value="F:endonuclease activity"/>
    <property type="evidence" value="ECO:0007669"/>
    <property type="project" value="UniProtKB-KW"/>
</dbReference>
<dbReference type="Pfam" id="PF01844">
    <property type="entry name" value="HNH"/>
    <property type="match status" value="1"/>
</dbReference>
<dbReference type="InterPro" id="IPR002711">
    <property type="entry name" value="HNH"/>
</dbReference>
<dbReference type="AlphaFoldDB" id="E3IYR4"/>
<keyword evidence="5" id="KW-1185">Reference proteome</keyword>
<name>E3IYR4_PSEI1</name>
<gene>
    <name evidence="4" type="ordered locus">FraEuI1c_0979</name>
</gene>
<evidence type="ECO:0000313" key="5">
    <source>
        <dbReference type="Proteomes" id="UP000002484"/>
    </source>
</evidence>
<dbReference type="EMBL" id="CP002299">
    <property type="protein sequence ID" value="ADP79052.1"/>
    <property type="molecule type" value="Genomic_DNA"/>
</dbReference>
<keyword evidence="4" id="KW-0255">Endonuclease</keyword>
<proteinExistence type="inferred from homology"/>
<evidence type="ECO:0000313" key="4">
    <source>
        <dbReference type="EMBL" id="ADP79052.1"/>
    </source>
</evidence>
<dbReference type="HOGENOM" id="CLU_021786_4_2_11"/>
<dbReference type="Pfam" id="PF02720">
    <property type="entry name" value="DUF222"/>
    <property type="match status" value="1"/>
</dbReference>
<dbReference type="GO" id="GO:0003676">
    <property type="term" value="F:nucleic acid binding"/>
    <property type="evidence" value="ECO:0007669"/>
    <property type="project" value="InterPro"/>
</dbReference>
<comment type="similarity">
    <text evidence="1">Belongs to the Rv1128c/1148c/1588c/1702c/1945/3466 family.</text>
</comment>
<accession>E3IYR4</accession>
<evidence type="ECO:0000259" key="3">
    <source>
        <dbReference type="SMART" id="SM00507"/>
    </source>
</evidence>
<protein>
    <submittedName>
        <fullName evidence="4">HNH endonuclease</fullName>
    </submittedName>
</protein>
<sequence length="436" mass="46763">MVDAVFDEALAGLAGCDASATLALAARLARLTSRLEGLTIHTHVHLARLRPTDPGDETGDPYSSFAADELAAELAQSPRTMSSRLATAWEIAHELPAALAELTAGMLDHTRLAALHQLTACLTAGQRATVEAAMLAGSRLASPPRWRRKIHRLVGRLDPEAAAKRRQRAHAERTVSIQALHDGMAQLTAVLTAEDAQAIYDRINKIVHSGTLANGDPHHGDTRPIDARRADVLTALLLGNRREHVTVELQVIAPVGTLAGLDQNPVELAGFGPIPAEVGRALAADARWRRVLTDPETGTVLDLGHRRVPTPALARLVRHQQTRCVFPGCGMPATRTDIDHVTAHAEGGATALDNLGLLCRHHHRAKHGGQWTLEQSKPGVFVWTSPTRRVFTTDTTVNEEESNTPIPAPASGHVNPAAARSTIPTQRGHSGTRCPF</sequence>
<keyword evidence="4" id="KW-0378">Hydrolase</keyword>
<dbReference type="SMART" id="SM00507">
    <property type="entry name" value="HNHc"/>
    <property type="match status" value="1"/>
</dbReference>
<keyword evidence="4" id="KW-0540">Nuclease</keyword>
<evidence type="ECO:0000256" key="1">
    <source>
        <dbReference type="ARBA" id="ARBA00023450"/>
    </source>
</evidence>
<feature type="domain" description="HNH nuclease" evidence="3">
    <location>
        <begin position="312"/>
        <end position="364"/>
    </location>
</feature>
<dbReference type="InterPro" id="IPR003615">
    <property type="entry name" value="HNH_nuc"/>
</dbReference>
<dbReference type="InterPro" id="IPR003870">
    <property type="entry name" value="DUF222"/>
</dbReference>
<dbReference type="STRING" id="298654.FraEuI1c_0979"/>